<feature type="region of interest" description="Disordered" evidence="3">
    <location>
        <begin position="80"/>
        <end position="108"/>
    </location>
</feature>
<sequence length="148" mass="16509">MHDARQDLTAYFASLLRLPADRIATDANLLDLGADSIMLIEAQRHAETRFGLSIPIQRFFEDLNTIDRLAAHIRDTATAPVPAQGIEEDDARAARLAPPRRSLEPSSSVRALMQAQLALAAETIEAQNRLLLQRRRSARETKTSEQPR</sequence>
<feature type="compositionally biased region" description="Low complexity" evidence="3">
    <location>
        <begin position="94"/>
        <end position="108"/>
    </location>
</feature>
<evidence type="ECO:0000256" key="1">
    <source>
        <dbReference type="ARBA" id="ARBA00022450"/>
    </source>
</evidence>
<dbReference type="RefSeq" id="WP_170923321.1">
    <property type="nucleotide sequence ID" value="NZ_FWXR01000015.1"/>
</dbReference>
<dbReference type="Pfam" id="PF00550">
    <property type="entry name" value="PP-binding"/>
    <property type="match status" value="1"/>
</dbReference>
<protein>
    <submittedName>
        <fullName evidence="5">Acyl carrier protein</fullName>
    </submittedName>
</protein>
<dbReference type="InterPro" id="IPR020806">
    <property type="entry name" value="PKS_PP-bd"/>
</dbReference>
<keyword evidence="1" id="KW-0596">Phosphopantetheine</keyword>
<gene>
    <name evidence="5" type="ORF">SAMN06297251_11517</name>
</gene>
<dbReference type="SMART" id="SM00823">
    <property type="entry name" value="PKS_PP"/>
    <property type="match status" value="1"/>
</dbReference>
<dbReference type="AlphaFoldDB" id="A0A1W2DGM7"/>
<dbReference type="STRING" id="937218.SAMN06297251_11517"/>
<evidence type="ECO:0000313" key="6">
    <source>
        <dbReference type="Proteomes" id="UP000192656"/>
    </source>
</evidence>
<keyword evidence="6" id="KW-1185">Reference proteome</keyword>
<evidence type="ECO:0000256" key="2">
    <source>
        <dbReference type="ARBA" id="ARBA00022553"/>
    </source>
</evidence>
<proteinExistence type="predicted"/>
<reference evidence="5 6" key="1">
    <citation type="submission" date="2017-04" db="EMBL/GenBank/DDBJ databases">
        <authorList>
            <person name="Afonso C.L."/>
            <person name="Miller P.J."/>
            <person name="Scott M.A."/>
            <person name="Spackman E."/>
            <person name="Goraichik I."/>
            <person name="Dimitrov K.M."/>
            <person name="Suarez D.L."/>
            <person name="Swayne D.E."/>
        </authorList>
    </citation>
    <scope>NUCLEOTIDE SEQUENCE [LARGE SCALE GENOMIC DNA]</scope>
    <source>
        <strain evidence="5 6">CGMCC 1.10972</strain>
    </source>
</reference>
<feature type="domain" description="Carrier" evidence="4">
    <location>
        <begin position="1"/>
        <end position="77"/>
    </location>
</feature>
<accession>A0A1W2DGM7</accession>
<dbReference type="Gene3D" id="1.10.1200.10">
    <property type="entry name" value="ACP-like"/>
    <property type="match status" value="1"/>
</dbReference>
<keyword evidence="2" id="KW-0597">Phosphoprotein</keyword>
<evidence type="ECO:0000256" key="3">
    <source>
        <dbReference type="SAM" id="MobiDB-lite"/>
    </source>
</evidence>
<organism evidence="5 6">
    <name type="scientific">Fulvimarina manganoxydans</name>
    <dbReference type="NCBI Taxonomy" id="937218"/>
    <lineage>
        <taxon>Bacteria</taxon>
        <taxon>Pseudomonadati</taxon>
        <taxon>Pseudomonadota</taxon>
        <taxon>Alphaproteobacteria</taxon>
        <taxon>Hyphomicrobiales</taxon>
        <taxon>Aurantimonadaceae</taxon>
        <taxon>Fulvimarina</taxon>
    </lineage>
</organism>
<dbReference type="SUPFAM" id="SSF47336">
    <property type="entry name" value="ACP-like"/>
    <property type="match status" value="1"/>
</dbReference>
<evidence type="ECO:0000259" key="4">
    <source>
        <dbReference type="PROSITE" id="PS50075"/>
    </source>
</evidence>
<dbReference type="PROSITE" id="PS50075">
    <property type="entry name" value="CARRIER"/>
    <property type="match status" value="1"/>
</dbReference>
<dbReference type="GO" id="GO:0031177">
    <property type="term" value="F:phosphopantetheine binding"/>
    <property type="evidence" value="ECO:0007669"/>
    <property type="project" value="InterPro"/>
</dbReference>
<name>A0A1W2DGM7_9HYPH</name>
<dbReference type="Proteomes" id="UP000192656">
    <property type="component" value="Unassembled WGS sequence"/>
</dbReference>
<dbReference type="InterPro" id="IPR009081">
    <property type="entry name" value="PP-bd_ACP"/>
</dbReference>
<evidence type="ECO:0000313" key="5">
    <source>
        <dbReference type="EMBL" id="SMC96661.1"/>
    </source>
</evidence>
<dbReference type="InterPro" id="IPR036736">
    <property type="entry name" value="ACP-like_sf"/>
</dbReference>
<dbReference type="EMBL" id="FWXR01000015">
    <property type="protein sequence ID" value="SMC96661.1"/>
    <property type="molecule type" value="Genomic_DNA"/>
</dbReference>